<evidence type="ECO:0000313" key="2">
    <source>
        <dbReference type="Proteomes" id="UP000077069"/>
    </source>
</evidence>
<protein>
    <submittedName>
        <fullName evidence="1">Uncharacterized protein</fullName>
    </submittedName>
</protein>
<accession>A0A177BXU8</accession>
<sequence length="187" mass="21582">MEYHVFDSEIPPLSSRYLRISLWGGLMDDHKHDDENSYTERLDEYFQTQVRTLECLRKLPGAEGSHIHMVFYHCFFEKFKYFTPLLAPLLFALGKQGKYVGLTRQEECFRIAPFCCPARMLEFDMKMQKTLPCKEDFTCLMDSVLEELVGSLVSATSFVSEGHCQSFVALLTSLHDDLTQPSFPPSL</sequence>
<dbReference type="GeneID" id="28769358"/>
<name>A0A177BXU8_9PLEO</name>
<dbReference type="Proteomes" id="UP000077069">
    <property type="component" value="Unassembled WGS sequence"/>
</dbReference>
<dbReference type="AlphaFoldDB" id="A0A177BXU8"/>
<keyword evidence="2" id="KW-1185">Reference proteome</keyword>
<evidence type="ECO:0000313" key="1">
    <source>
        <dbReference type="EMBL" id="OAF99955.1"/>
    </source>
</evidence>
<dbReference type="EMBL" id="KV441560">
    <property type="protein sequence ID" value="OAF99955.1"/>
    <property type="molecule type" value="Genomic_DNA"/>
</dbReference>
<organism evidence="1 2">
    <name type="scientific">Paraphaeosphaeria sporulosa</name>
    <dbReference type="NCBI Taxonomy" id="1460663"/>
    <lineage>
        <taxon>Eukaryota</taxon>
        <taxon>Fungi</taxon>
        <taxon>Dikarya</taxon>
        <taxon>Ascomycota</taxon>
        <taxon>Pezizomycotina</taxon>
        <taxon>Dothideomycetes</taxon>
        <taxon>Pleosporomycetidae</taxon>
        <taxon>Pleosporales</taxon>
        <taxon>Massarineae</taxon>
        <taxon>Didymosphaeriaceae</taxon>
        <taxon>Paraphaeosphaeria</taxon>
    </lineage>
</organism>
<dbReference type="InParanoid" id="A0A177BXU8"/>
<reference evidence="1 2" key="1">
    <citation type="submission" date="2016-05" db="EMBL/GenBank/DDBJ databases">
        <title>Comparative analysis of secretome profiles of manganese(II)-oxidizing ascomycete fungi.</title>
        <authorList>
            <consortium name="DOE Joint Genome Institute"/>
            <person name="Zeiner C.A."/>
            <person name="Purvine S.O."/>
            <person name="Zink E.M."/>
            <person name="Wu S."/>
            <person name="Pasa-Tolic L."/>
            <person name="Chaput D.L."/>
            <person name="Haridas S."/>
            <person name="Grigoriev I.V."/>
            <person name="Santelli C.M."/>
            <person name="Hansel C.M."/>
        </authorList>
    </citation>
    <scope>NUCLEOTIDE SEQUENCE [LARGE SCALE GENOMIC DNA]</scope>
    <source>
        <strain evidence="1 2">AP3s5-JAC2a</strain>
    </source>
</reference>
<dbReference type="RefSeq" id="XP_018030321.1">
    <property type="nucleotide sequence ID" value="XM_018185872.1"/>
</dbReference>
<gene>
    <name evidence="1" type="ORF">CC84DRAFT_350733</name>
</gene>
<proteinExistence type="predicted"/>